<evidence type="ECO:0000256" key="1">
    <source>
        <dbReference type="SAM" id="MobiDB-lite"/>
    </source>
</evidence>
<feature type="region of interest" description="Disordered" evidence="1">
    <location>
        <begin position="368"/>
        <end position="419"/>
    </location>
</feature>
<evidence type="ECO:0000256" key="2">
    <source>
        <dbReference type="SAM" id="SignalP"/>
    </source>
</evidence>
<feature type="chain" id="PRO_5036722846" evidence="2">
    <location>
        <begin position="26"/>
        <end position="419"/>
    </location>
</feature>
<name>A0A918KEW4_9PROT</name>
<proteinExistence type="predicted"/>
<dbReference type="Proteomes" id="UP000600865">
    <property type="component" value="Unassembled WGS sequence"/>
</dbReference>
<keyword evidence="4" id="KW-1185">Reference proteome</keyword>
<accession>A0A918KEW4</accession>
<evidence type="ECO:0000313" key="3">
    <source>
        <dbReference type="EMBL" id="GGX60691.1"/>
    </source>
</evidence>
<feature type="signal peptide" evidence="2">
    <location>
        <begin position="1"/>
        <end position="25"/>
    </location>
</feature>
<gene>
    <name evidence="3" type="ORF">GCM10011309_08160</name>
</gene>
<dbReference type="AlphaFoldDB" id="A0A918KEW4"/>
<evidence type="ECO:0000313" key="4">
    <source>
        <dbReference type="Proteomes" id="UP000600865"/>
    </source>
</evidence>
<feature type="compositionally biased region" description="Basic and acidic residues" evidence="1">
    <location>
        <begin position="383"/>
        <end position="419"/>
    </location>
</feature>
<dbReference type="EMBL" id="BMYV01000001">
    <property type="protein sequence ID" value="GGX60691.1"/>
    <property type="molecule type" value="Genomic_DNA"/>
</dbReference>
<protein>
    <submittedName>
        <fullName evidence="3">Uncharacterized protein</fullName>
    </submittedName>
</protein>
<reference evidence="3 4" key="1">
    <citation type="journal article" date="2014" name="Int. J. Syst. Evol. Microbiol.">
        <title>Complete genome sequence of Corynebacterium casei LMG S-19264T (=DSM 44701T), isolated from a smear-ripened cheese.</title>
        <authorList>
            <consortium name="US DOE Joint Genome Institute (JGI-PGF)"/>
            <person name="Walter F."/>
            <person name="Albersmeier A."/>
            <person name="Kalinowski J."/>
            <person name="Ruckert C."/>
        </authorList>
    </citation>
    <scope>NUCLEOTIDE SEQUENCE [LARGE SCALE GENOMIC DNA]</scope>
    <source>
        <strain evidence="3 4">KCTC 23968</strain>
    </source>
</reference>
<comment type="caution">
    <text evidence="3">The sequence shown here is derived from an EMBL/GenBank/DDBJ whole genome shotgun (WGS) entry which is preliminary data.</text>
</comment>
<keyword evidence="2" id="KW-0732">Signal</keyword>
<sequence length="419" mass="44706">MSKSKLLLLATIAAVGIMPAGMAHAQNVLVNSDFSQGAPSTMGNHVNQFSPPGWAFGPGQSPNVVTVDGPGGYNYGTNGPQSDATGTGNIQHYLDIANGGNSFYQTFTPTCSGNVEFGGAFSTRGNGAARASIAIRQGNGLNGTLVGTTQQTSLPRGTSMTDPWRQVSYTTALQAGQTYSFVVTMDNNSNFDDGFVEFDNCPSTDSMIDLCCTPWTETKSGAALQPVPGPGGLFSNYTVKYQAIASSNTQMVAYANYLDVVDPAFEDLKGTFTVAAYGNGATPNSSGVSVPGAGQQQVNWGGTNGTYPSNAFWSGFPFQQNTWYGFTTTVIARDAQRNDLGLFEESCEPTTVYYRVQSMGGARSMVAGRPAQGSNGGFILQKSDGRRITSSEVLETKPKENRFDRRDIRKRPEPRQQRR</sequence>
<organism evidence="3 4">
    <name type="scientific">Litorimonas cladophorae</name>
    <dbReference type="NCBI Taxonomy" id="1220491"/>
    <lineage>
        <taxon>Bacteria</taxon>
        <taxon>Pseudomonadati</taxon>
        <taxon>Pseudomonadota</taxon>
        <taxon>Alphaproteobacteria</taxon>
        <taxon>Maricaulales</taxon>
        <taxon>Robiginitomaculaceae</taxon>
    </lineage>
</organism>
<dbReference type="RefSeq" id="WP_189581635.1">
    <property type="nucleotide sequence ID" value="NZ_BMYV01000001.1"/>
</dbReference>